<gene>
    <name evidence="2" type="ORF">V865_003282</name>
</gene>
<accession>A0AAX4KGM0</accession>
<proteinExistence type="predicted"/>
<dbReference type="Proteomes" id="UP001358614">
    <property type="component" value="Chromosome 1"/>
</dbReference>
<evidence type="ECO:0000313" key="2">
    <source>
        <dbReference type="EMBL" id="WWD05209.1"/>
    </source>
</evidence>
<organism evidence="2 3">
    <name type="scientific">Kwoniella europaea PYCC6329</name>
    <dbReference type="NCBI Taxonomy" id="1423913"/>
    <lineage>
        <taxon>Eukaryota</taxon>
        <taxon>Fungi</taxon>
        <taxon>Dikarya</taxon>
        <taxon>Basidiomycota</taxon>
        <taxon>Agaricomycotina</taxon>
        <taxon>Tremellomycetes</taxon>
        <taxon>Tremellales</taxon>
        <taxon>Cryptococcaceae</taxon>
        <taxon>Kwoniella</taxon>
    </lineage>
</organism>
<name>A0AAX4KGM0_9TREE</name>
<feature type="compositionally biased region" description="Basic and acidic residues" evidence="1">
    <location>
        <begin position="87"/>
        <end position="101"/>
    </location>
</feature>
<dbReference type="GeneID" id="91102086"/>
<dbReference type="RefSeq" id="XP_066083176.1">
    <property type="nucleotide sequence ID" value="XM_066227079.1"/>
</dbReference>
<sequence>MEDLLRAVIDQPTELTIMDQVRLATAMTMYRIKPSHMTMQEFLYQCRQQIRVRQAQSNSEANPYKPVEENDDLRMVIGMMREEISSMQREMRKMKDMKEEVQNVNEQGPYHRKMDEGRSKKNNKSV</sequence>
<dbReference type="EMBL" id="CP144089">
    <property type="protein sequence ID" value="WWD05209.1"/>
    <property type="molecule type" value="Genomic_DNA"/>
</dbReference>
<keyword evidence="3" id="KW-1185">Reference proteome</keyword>
<feature type="region of interest" description="Disordered" evidence="1">
    <location>
        <begin position="87"/>
        <end position="126"/>
    </location>
</feature>
<protein>
    <submittedName>
        <fullName evidence="2">Uncharacterized protein</fullName>
    </submittedName>
</protein>
<reference evidence="2 3" key="1">
    <citation type="submission" date="2024-01" db="EMBL/GenBank/DDBJ databases">
        <title>Comparative genomics of Cryptococcus and Kwoniella reveals pathogenesis evolution and contrasting modes of karyotype evolution via chromosome fusion or intercentromeric recombination.</title>
        <authorList>
            <person name="Coelho M.A."/>
            <person name="David-Palma M."/>
            <person name="Shea T."/>
            <person name="Bowers K."/>
            <person name="McGinley-Smith S."/>
            <person name="Mohammad A.W."/>
            <person name="Gnirke A."/>
            <person name="Yurkov A.M."/>
            <person name="Nowrousian M."/>
            <person name="Sun S."/>
            <person name="Cuomo C.A."/>
            <person name="Heitman J."/>
        </authorList>
    </citation>
    <scope>NUCLEOTIDE SEQUENCE [LARGE SCALE GENOMIC DNA]</scope>
    <source>
        <strain evidence="2 3">PYCC6329</strain>
    </source>
</reference>
<dbReference type="AlphaFoldDB" id="A0AAX4KGM0"/>
<dbReference type="KEGG" id="ker:91102086"/>
<evidence type="ECO:0000313" key="3">
    <source>
        <dbReference type="Proteomes" id="UP001358614"/>
    </source>
</evidence>
<evidence type="ECO:0000256" key="1">
    <source>
        <dbReference type="SAM" id="MobiDB-lite"/>
    </source>
</evidence>